<dbReference type="AlphaFoldDB" id="A0A9D1WGU1"/>
<dbReference type="GO" id="GO:0071281">
    <property type="term" value="P:cellular response to iron ion"/>
    <property type="evidence" value="ECO:0007669"/>
    <property type="project" value="TreeGrafter"/>
</dbReference>
<dbReference type="InterPro" id="IPR054828">
    <property type="entry name" value="Vit_B12_bind_prot"/>
</dbReference>
<dbReference type="SUPFAM" id="SSF53807">
    <property type="entry name" value="Helical backbone' metal receptor"/>
    <property type="match status" value="1"/>
</dbReference>
<feature type="compositionally biased region" description="Polar residues" evidence="3">
    <location>
        <begin position="55"/>
        <end position="73"/>
    </location>
</feature>
<reference evidence="6" key="2">
    <citation type="submission" date="2021-04" db="EMBL/GenBank/DDBJ databases">
        <authorList>
            <person name="Gilroy R."/>
        </authorList>
    </citation>
    <scope>NUCLEOTIDE SEQUENCE</scope>
    <source>
        <strain evidence="6">ChiSjej1B19-8411</strain>
    </source>
</reference>
<feature type="domain" description="Fe/B12 periplasmic-binding" evidence="5">
    <location>
        <begin position="89"/>
        <end position="338"/>
    </location>
</feature>
<dbReference type="Proteomes" id="UP000886817">
    <property type="component" value="Unassembled WGS sequence"/>
</dbReference>
<dbReference type="EMBL" id="DXEX01000105">
    <property type="protein sequence ID" value="HIX58985.1"/>
    <property type="molecule type" value="Genomic_DNA"/>
</dbReference>
<evidence type="ECO:0000313" key="6">
    <source>
        <dbReference type="EMBL" id="HIX58985.1"/>
    </source>
</evidence>
<dbReference type="PROSITE" id="PS51257">
    <property type="entry name" value="PROKAR_LIPOPROTEIN"/>
    <property type="match status" value="1"/>
</dbReference>
<dbReference type="PROSITE" id="PS50983">
    <property type="entry name" value="FE_B12_PBP"/>
    <property type="match status" value="1"/>
</dbReference>
<dbReference type="Pfam" id="PF01497">
    <property type="entry name" value="Peripla_BP_2"/>
    <property type="match status" value="1"/>
</dbReference>
<accession>A0A9D1WGU1</accession>
<name>A0A9D1WGU1_9FIRM</name>
<dbReference type="NCBIfam" id="NF038402">
    <property type="entry name" value="TroA_like"/>
    <property type="match status" value="1"/>
</dbReference>
<comment type="caution">
    <text evidence="6">The sequence shown here is derived from an EMBL/GenBank/DDBJ whole genome shotgun (WGS) entry which is preliminary data.</text>
</comment>
<dbReference type="InterPro" id="IPR002491">
    <property type="entry name" value="ABC_transptr_periplasmic_BD"/>
</dbReference>
<feature type="signal peptide" evidence="4">
    <location>
        <begin position="1"/>
        <end position="21"/>
    </location>
</feature>
<organism evidence="6 7">
    <name type="scientific">Candidatus Blautia gallistercoris</name>
    <dbReference type="NCBI Taxonomy" id="2838490"/>
    <lineage>
        <taxon>Bacteria</taxon>
        <taxon>Bacillati</taxon>
        <taxon>Bacillota</taxon>
        <taxon>Clostridia</taxon>
        <taxon>Lachnospirales</taxon>
        <taxon>Lachnospiraceae</taxon>
        <taxon>Blautia</taxon>
    </lineage>
</organism>
<dbReference type="CDD" id="cd01143">
    <property type="entry name" value="YvrC"/>
    <property type="match status" value="1"/>
</dbReference>
<comment type="similarity">
    <text evidence="1">Belongs to the bacterial solute-binding protein 8 family.</text>
</comment>
<gene>
    <name evidence="6" type="ORF">IAA45_04625</name>
</gene>
<evidence type="ECO:0000256" key="3">
    <source>
        <dbReference type="SAM" id="MobiDB-lite"/>
    </source>
</evidence>
<feature type="chain" id="PRO_5039346848" evidence="4">
    <location>
        <begin position="22"/>
        <end position="344"/>
    </location>
</feature>
<dbReference type="InterPro" id="IPR050902">
    <property type="entry name" value="ABC_Transporter_SBP"/>
</dbReference>
<evidence type="ECO:0000313" key="7">
    <source>
        <dbReference type="Proteomes" id="UP000886817"/>
    </source>
</evidence>
<dbReference type="PANTHER" id="PTHR30535:SF34">
    <property type="entry name" value="MOLYBDATE-BINDING PROTEIN MOLA"/>
    <property type="match status" value="1"/>
</dbReference>
<reference evidence="6" key="1">
    <citation type="journal article" date="2021" name="PeerJ">
        <title>Extensive microbial diversity within the chicken gut microbiome revealed by metagenomics and culture.</title>
        <authorList>
            <person name="Gilroy R."/>
            <person name="Ravi A."/>
            <person name="Getino M."/>
            <person name="Pursley I."/>
            <person name="Horton D.L."/>
            <person name="Alikhan N.F."/>
            <person name="Baker D."/>
            <person name="Gharbi K."/>
            <person name="Hall N."/>
            <person name="Watson M."/>
            <person name="Adriaenssens E.M."/>
            <person name="Foster-Nyarko E."/>
            <person name="Jarju S."/>
            <person name="Secka A."/>
            <person name="Antonio M."/>
            <person name="Oren A."/>
            <person name="Chaudhuri R.R."/>
            <person name="La Ragione R."/>
            <person name="Hildebrand F."/>
            <person name="Pallen M.J."/>
        </authorList>
    </citation>
    <scope>NUCLEOTIDE SEQUENCE</scope>
    <source>
        <strain evidence="6">ChiSjej1B19-8411</strain>
    </source>
</reference>
<evidence type="ECO:0000259" key="5">
    <source>
        <dbReference type="PROSITE" id="PS50983"/>
    </source>
</evidence>
<keyword evidence="2 4" id="KW-0732">Signal</keyword>
<dbReference type="PANTHER" id="PTHR30535">
    <property type="entry name" value="VITAMIN B12-BINDING PROTEIN"/>
    <property type="match status" value="1"/>
</dbReference>
<dbReference type="Gene3D" id="3.40.50.1980">
    <property type="entry name" value="Nitrogenase molybdenum iron protein domain"/>
    <property type="match status" value="2"/>
</dbReference>
<feature type="region of interest" description="Disordered" evidence="3">
    <location>
        <begin position="28"/>
        <end position="73"/>
    </location>
</feature>
<sequence length="344" mass="36869">MKKKTISVMLTLMLSAAAVFAAGCGGNAEETDHTQEESTEGFQAEGTEDAEDSVSEGQSDSTDGGETQYPLTVTDDLGNSVTIEEEPQRVISLSPANTETLFALGADEKIVGRTDYCTYPEEAAEVDSIGSYTSPNTELIISLSPDVIFASDYIDDAVREQVENAGAKVIVFTANDLESVEQDILTAGQVLNQNQEAADLVNGMESDMEEIQGILAAKTEAKSAFIDLGDYYSAGPGSLLGSVLDDIGVENVVADTGEAWPQVSVEKIIESDPDVYISLFTAPEELKQVAGLSSLDCIQNDQIIYYDGLSPEADLIQRAGPRLVEGMRLLAEQIYPELFSQTEE</sequence>
<evidence type="ECO:0000256" key="1">
    <source>
        <dbReference type="ARBA" id="ARBA00008814"/>
    </source>
</evidence>
<evidence type="ECO:0000256" key="2">
    <source>
        <dbReference type="ARBA" id="ARBA00022729"/>
    </source>
</evidence>
<protein>
    <submittedName>
        <fullName evidence="6">ABC transporter substrate-binding protein</fullName>
    </submittedName>
</protein>
<evidence type="ECO:0000256" key="4">
    <source>
        <dbReference type="SAM" id="SignalP"/>
    </source>
</evidence>
<proteinExistence type="inferred from homology"/>